<reference evidence="2 3" key="1">
    <citation type="submission" date="2023-10" db="EMBL/GenBank/DDBJ databases">
        <authorList>
            <person name="Maclean D."/>
            <person name="Macfadyen A."/>
        </authorList>
    </citation>
    <scope>NUCLEOTIDE SEQUENCE [LARGE SCALE GENOMIC DNA]</scope>
</reference>
<name>A0AAV1IK70_9CHLO</name>
<sequence length="210" mass="23141">MSHLPLTGRSKQRKQSDKPESICSAAPRMEPFNRQLAIIAKNPDALTKRREGEPPRLPSMQAYSMTSGRFWTHWAGLWAGLWKSLAGAAYQFKTRGLAGRLYSSMLLCPGCQCPRATAMQACRCQSTGHNQQQTLWAGEMVAIAPLKTCRTCQAAGQAVTGGLQTLWLTGPCRRCMVKLAKTDTHLAKIFASLSSIDEMVPRILNTCKPM</sequence>
<keyword evidence="3" id="KW-1185">Reference proteome</keyword>
<dbReference type="EMBL" id="CAUYUE010000017">
    <property type="protein sequence ID" value="CAK0787713.1"/>
    <property type="molecule type" value="Genomic_DNA"/>
</dbReference>
<evidence type="ECO:0000256" key="1">
    <source>
        <dbReference type="SAM" id="MobiDB-lite"/>
    </source>
</evidence>
<evidence type="ECO:0000313" key="3">
    <source>
        <dbReference type="Proteomes" id="UP001314263"/>
    </source>
</evidence>
<evidence type="ECO:0000313" key="2">
    <source>
        <dbReference type="EMBL" id="CAK0787713.1"/>
    </source>
</evidence>
<proteinExistence type="predicted"/>
<accession>A0AAV1IK70</accession>
<feature type="region of interest" description="Disordered" evidence="1">
    <location>
        <begin position="1"/>
        <end position="25"/>
    </location>
</feature>
<organism evidence="2 3">
    <name type="scientific">Coccomyxa viridis</name>
    <dbReference type="NCBI Taxonomy" id="1274662"/>
    <lineage>
        <taxon>Eukaryota</taxon>
        <taxon>Viridiplantae</taxon>
        <taxon>Chlorophyta</taxon>
        <taxon>core chlorophytes</taxon>
        <taxon>Trebouxiophyceae</taxon>
        <taxon>Trebouxiophyceae incertae sedis</taxon>
        <taxon>Coccomyxaceae</taxon>
        <taxon>Coccomyxa</taxon>
    </lineage>
</organism>
<comment type="caution">
    <text evidence="2">The sequence shown here is derived from an EMBL/GenBank/DDBJ whole genome shotgun (WGS) entry which is preliminary data.</text>
</comment>
<dbReference type="AlphaFoldDB" id="A0AAV1IK70"/>
<dbReference type="Proteomes" id="UP001314263">
    <property type="component" value="Unassembled WGS sequence"/>
</dbReference>
<gene>
    <name evidence="2" type="ORF">CVIRNUC_010935</name>
</gene>
<protein>
    <submittedName>
        <fullName evidence="2">Uncharacterized protein</fullName>
    </submittedName>
</protein>